<dbReference type="EMBL" id="JACHJP010000002">
    <property type="protein sequence ID" value="MBB4915110.1"/>
    <property type="molecule type" value="Genomic_DNA"/>
</dbReference>
<proteinExistence type="predicted"/>
<protein>
    <submittedName>
        <fullName evidence="3">Acetyl esterase/lipase</fullName>
    </submittedName>
</protein>
<dbReference type="Proteomes" id="UP000552644">
    <property type="component" value="Unassembled WGS sequence"/>
</dbReference>
<dbReference type="RefSeq" id="WP_184713824.1">
    <property type="nucleotide sequence ID" value="NZ_JACHJP010000002.1"/>
</dbReference>
<gene>
    <name evidence="3" type="ORF">FHS44_002195</name>
</gene>
<dbReference type="InterPro" id="IPR050300">
    <property type="entry name" value="GDXG_lipolytic_enzyme"/>
</dbReference>
<dbReference type="SUPFAM" id="SSF53474">
    <property type="entry name" value="alpha/beta-Hydrolases"/>
    <property type="match status" value="1"/>
</dbReference>
<dbReference type="AlphaFoldDB" id="A0A7W7QK65"/>
<evidence type="ECO:0000259" key="2">
    <source>
        <dbReference type="Pfam" id="PF07859"/>
    </source>
</evidence>
<dbReference type="InterPro" id="IPR029058">
    <property type="entry name" value="AB_hydrolase_fold"/>
</dbReference>
<sequence length="327" mass="35288">MSYGFDPELAPFTVDLLPEHDLRDTVTSRQVLKEFFSSMPGGFPDTVVVEDRHIPGPNGDVRVRLYAPRERSAEPAPAMVFIHGGGFIVGQIEMGDALLASLAETMGVVSVSVDYRLAPQDPYPAGVEDCYAALVWTAENAGELGIDPMRIAVGGESAGGGLSAAVALLARDRGGPALCLQYLGIPELDDRLETPSMRAFVDTPGWSRDKAEISWDYYLGEAHRPGGDDVPIYAAPARAEDLSGLPPAYVVVCEFDPLRDEGLAYAAKLVQAGVPVGLHMYPGTFHGCSWVPDAQVSRRMQDDLMYALRRAFHPVHPVKVTDPANSH</sequence>
<name>A0A7W7QK65_9ACTN</name>
<dbReference type="Gene3D" id="3.40.50.1820">
    <property type="entry name" value="alpha/beta hydrolase"/>
    <property type="match status" value="1"/>
</dbReference>
<organism evidence="3 4">
    <name type="scientific">Streptosporangium saharense</name>
    <dbReference type="NCBI Taxonomy" id="1706840"/>
    <lineage>
        <taxon>Bacteria</taxon>
        <taxon>Bacillati</taxon>
        <taxon>Actinomycetota</taxon>
        <taxon>Actinomycetes</taxon>
        <taxon>Streptosporangiales</taxon>
        <taxon>Streptosporangiaceae</taxon>
        <taxon>Streptosporangium</taxon>
    </lineage>
</organism>
<dbReference type="Pfam" id="PF07859">
    <property type="entry name" value="Abhydrolase_3"/>
    <property type="match status" value="1"/>
</dbReference>
<evidence type="ECO:0000313" key="3">
    <source>
        <dbReference type="EMBL" id="MBB4915110.1"/>
    </source>
</evidence>
<keyword evidence="4" id="KW-1185">Reference proteome</keyword>
<dbReference type="GO" id="GO:0016787">
    <property type="term" value="F:hydrolase activity"/>
    <property type="evidence" value="ECO:0007669"/>
    <property type="project" value="UniProtKB-KW"/>
</dbReference>
<dbReference type="PANTHER" id="PTHR48081:SF8">
    <property type="entry name" value="ALPHA_BETA HYDROLASE FOLD-3 DOMAIN-CONTAINING PROTEIN-RELATED"/>
    <property type="match status" value="1"/>
</dbReference>
<evidence type="ECO:0000313" key="4">
    <source>
        <dbReference type="Proteomes" id="UP000552644"/>
    </source>
</evidence>
<dbReference type="InterPro" id="IPR013094">
    <property type="entry name" value="AB_hydrolase_3"/>
</dbReference>
<reference evidence="3 4" key="1">
    <citation type="submission" date="2020-08" db="EMBL/GenBank/DDBJ databases">
        <title>Genomic Encyclopedia of Type Strains, Phase III (KMG-III): the genomes of soil and plant-associated and newly described type strains.</title>
        <authorList>
            <person name="Whitman W."/>
        </authorList>
    </citation>
    <scope>NUCLEOTIDE SEQUENCE [LARGE SCALE GENOMIC DNA]</scope>
    <source>
        <strain evidence="3 4">CECT 8840</strain>
    </source>
</reference>
<accession>A0A7W7QK65</accession>
<keyword evidence="1" id="KW-0378">Hydrolase</keyword>
<evidence type="ECO:0000256" key="1">
    <source>
        <dbReference type="ARBA" id="ARBA00022801"/>
    </source>
</evidence>
<dbReference type="PANTHER" id="PTHR48081">
    <property type="entry name" value="AB HYDROLASE SUPERFAMILY PROTEIN C4A8.06C"/>
    <property type="match status" value="1"/>
</dbReference>
<comment type="caution">
    <text evidence="3">The sequence shown here is derived from an EMBL/GenBank/DDBJ whole genome shotgun (WGS) entry which is preliminary data.</text>
</comment>
<feature type="domain" description="Alpha/beta hydrolase fold-3" evidence="2">
    <location>
        <begin position="79"/>
        <end position="288"/>
    </location>
</feature>